<keyword evidence="2" id="KW-1185">Reference proteome</keyword>
<organism evidence="1 2">
    <name type="scientific">Phakopsora pachyrhizi</name>
    <name type="common">Asian soybean rust disease fungus</name>
    <dbReference type="NCBI Taxonomy" id="170000"/>
    <lineage>
        <taxon>Eukaryota</taxon>
        <taxon>Fungi</taxon>
        <taxon>Dikarya</taxon>
        <taxon>Basidiomycota</taxon>
        <taxon>Pucciniomycotina</taxon>
        <taxon>Pucciniomycetes</taxon>
        <taxon>Pucciniales</taxon>
        <taxon>Phakopsoraceae</taxon>
        <taxon>Phakopsora</taxon>
    </lineage>
</organism>
<evidence type="ECO:0000313" key="1">
    <source>
        <dbReference type="EMBL" id="CAH7672142.1"/>
    </source>
</evidence>
<proteinExistence type="predicted"/>
<gene>
    <name evidence="1" type="ORF">PPACK8108_LOCUS6932</name>
</gene>
<comment type="caution">
    <text evidence="1">The sequence shown here is derived from an EMBL/GenBank/DDBJ whole genome shotgun (WGS) entry which is preliminary data.</text>
</comment>
<reference evidence="1" key="1">
    <citation type="submission" date="2022-06" db="EMBL/GenBank/DDBJ databases">
        <authorList>
            <consortium name="SYNGENTA / RWTH Aachen University"/>
        </authorList>
    </citation>
    <scope>NUCLEOTIDE SEQUENCE</scope>
</reference>
<accession>A0AAV0ATZ5</accession>
<dbReference type="AlphaFoldDB" id="A0AAV0ATZ5"/>
<sequence>MVDPDAGYSTRGCLLPNIPPKKLLFRDHLELDRRFTDAFELSQDNAQILNSLAKSQQIGQSEEQIACCN</sequence>
<evidence type="ECO:0000313" key="2">
    <source>
        <dbReference type="Proteomes" id="UP001153365"/>
    </source>
</evidence>
<dbReference type="Proteomes" id="UP001153365">
    <property type="component" value="Unassembled WGS sequence"/>
</dbReference>
<dbReference type="EMBL" id="CALTRL010001333">
    <property type="protein sequence ID" value="CAH7672142.1"/>
    <property type="molecule type" value="Genomic_DNA"/>
</dbReference>
<protein>
    <submittedName>
        <fullName evidence="1">Uncharacterized protein</fullName>
    </submittedName>
</protein>
<name>A0AAV0ATZ5_PHAPC</name>